<dbReference type="InterPro" id="IPR041049">
    <property type="entry name" value="DUF5615"/>
</dbReference>
<dbReference type="RefSeq" id="WP_193911538.1">
    <property type="nucleotide sequence ID" value="NZ_JADEXG010000078.1"/>
</dbReference>
<name>A0A8J7ASM6_9CYAN</name>
<dbReference type="AlphaFoldDB" id="A0A8J7ASM6"/>
<evidence type="ECO:0000259" key="1">
    <source>
        <dbReference type="Pfam" id="PF18480"/>
    </source>
</evidence>
<protein>
    <submittedName>
        <fullName evidence="2">DUF5615 family PIN-like protein</fullName>
    </submittedName>
</protein>
<evidence type="ECO:0000313" key="2">
    <source>
        <dbReference type="EMBL" id="MBE9080011.1"/>
    </source>
</evidence>
<keyword evidence="3" id="KW-1185">Reference proteome</keyword>
<gene>
    <name evidence="2" type="ORF">IQ241_22425</name>
</gene>
<comment type="caution">
    <text evidence="2">The sequence shown here is derived from an EMBL/GenBank/DDBJ whole genome shotgun (WGS) entry which is preliminary data.</text>
</comment>
<dbReference type="Proteomes" id="UP000636505">
    <property type="component" value="Unassembled WGS sequence"/>
</dbReference>
<accession>A0A8J7ASM6</accession>
<evidence type="ECO:0000313" key="3">
    <source>
        <dbReference type="Proteomes" id="UP000636505"/>
    </source>
</evidence>
<dbReference type="EMBL" id="JADEXG010000078">
    <property type="protein sequence ID" value="MBE9080011.1"/>
    <property type="molecule type" value="Genomic_DNA"/>
</dbReference>
<sequence>MKLKLDENLGQRGFNLLQTAGHDVMTVSSQNLTSAADEELIQICQAEQRCLVTLDLDFSNPLRFDPKNYGIAVLRLPGKPSPQDLKDAMQTLIKGLTKEGIEGQLWIIQRGKIRIYQQNM</sequence>
<feature type="domain" description="DUF5615" evidence="1">
    <location>
        <begin position="1"/>
        <end position="110"/>
    </location>
</feature>
<dbReference type="Pfam" id="PF18480">
    <property type="entry name" value="DUF5615"/>
    <property type="match status" value="1"/>
</dbReference>
<organism evidence="2 3">
    <name type="scientific">Vasconcelosia minhoensis LEGE 07310</name>
    <dbReference type="NCBI Taxonomy" id="915328"/>
    <lineage>
        <taxon>Bacteria</taxon>
        <taxon>Bacillati</taxon>
        <taxon>Cyanobacteriota</taxon>
        <taxon>Cyanophyceae</taxon>
        <taxon>Nodosilineales</taxon>
        <taxon>Cymatolegaceae</taxon>
        <taxon>Vasconcelosia</taxon>
        <taxon>Vasconcelosia minhoensis</taxon>
    </lineage>
</organism>
<proteinExistence type="predicted"/>
<reference evidence="2" key="1">
    <citation type="submission" date="2020-10" db="EMBL/GenBank/DDBJ databases">
        <authorList>
            <person name="Castelo-Branco R."/>
            <person name="Eusebio N."/>
            <person name="Adriana R."/>
            <person name="Vieira A."/>
            <person name="Brugerolle De Fraissinette N."/>
            <person name="Rezende De Castro R."/>
            <person name="Schneider M.P."/>
            <person name="Vasconcelos V."/>
            <person name="Leao P.N."/>
        </authorList>
    </citation>
    <scope>NUCLEOTIDE SEQUENCE</scope>
    <source>
        <strain evidence="2">LEGE 07310</strain>
    </source>
</reference>